<evidence type="ECO:0000259" key="2">
    <source>
        <dbReference type="Pfam" id="PF00561"/>
    </source>
</evidence>
<gene>
    <name evidence="3" type="ORF">GCM10025868_31430</name>
</gene>
<name>A0ABQ6JI44_9ACTN</name>
<dbReference type="Gene3D" id="3.40.50.1820">
    <property type="entry name" value="alpha/beta hydrolase"/>
    <property type="match status" value="1"/>
</dbReference>
<sequence length="171" mass="17234">MTTRRTLLGGGLLGAAGLAGLLGGCGRGPSSDRPAGVRSSTHAYGRDRAQVARLLLPAGTARGVVLLVHGGYWQPGYDLHLEDRCADDLAAAGWAVWNLDYRAVGRGGGWPGTFTDVATGADALVDVAAEHALPLDRVVAVGHSAGGALALWLAARHRLPAGAVGAAPGCG</sequence>
<evidence type="ECO:0000313" key="3">
    <source>
        <dbReference type="EMBL" id="GMA87893.1"/>
    </source>
</evidence>
<protein>
    <recommendedName>
        <fullName evidence="2">AB hydrolase-1 domain-containing protein</fullName>
    </recommendedName>
</protein>
<dbReference type="InterPro" id="IPR000073">
    <property type="entry name" value="AB_hydrolase_1"/>
</dbReference>
<reference evidence="4" key="1">
    <citation type="journal article" date="2019" name="Int. J. Syst. Evol. Microbiol.">
        <title>The Global Catalogue of Microorganisms (GCM) 10K type strain sequencing project: providing services to taxonomists for standard genome sequencing and annotation.</title>
        <authorList>
            <consortium name="The Broad Institute Genomics Platform"/>
            <consortium name="The Broad Institute Genome Sequencing Center for Infectious Disease"/>
            <person name="Wu L."/>
            <person name="Ma J."/>
        </authorList>
    </citation>
    <scope>NUCLEOTIDE SEQUENCE [LARGE SCALE GENOMIC DNA]</scope>
    <source>
        <strain evidence="4">NBRC 108730</strain>
    </source>
</reference>
<keyword evidence="1" id="KW-0378">Hydrolase</keyword>
<evidence type="ECO:0000256" key="1">
    <source>
        <dbReference type="ARBA" id="ARBA00022801"/>
    </source>
</evidence>
<proteinExistence type="predicted"/>
<dbReference type="Proteomes" id="UP001157017">
    <property type="component" value="Unassembled WGS sequence"/>
</dbReference>
<dbReference type="PROSITE" id="PS51257">
    <property type="entry name" value="PROKAR_LIPOPROTEIN"/>
    <property type="match status" value="1"/>
</dbReference>
<comment type="caution">
    <text evidence="3">The sequence shown here is derived from an EMBL/GenBank/DDBJ whole genome shotgun (WGS) entry which is preliminary data.</text>
</comment>
<evidence type="ECO:0000313" key="4">
    <source>
        <dbReference type="Proteomes" id="UP001157017"/>
    </source>
</evidence>
<accession>A0ABQ6JI44</accession>
<organism evidence="3 4">
    <name type="scientific">Angustibacter aerolatus</name>
    <dbReference type="NCBI Taxonomy" id="1162965"/>
    <lineage>
        <taxon>Bacteria</taxon>
        <taxon>Bacillati</taxon>
        <taxon>Actinomycetota</taxon>
        <taxon>Actinomycetes</taxon>
        <taxon>Kineosporiales</taxon>
        <taxon>Kineosporiaceae</taxon>
    </lineage>
</organism>
<dbReference type="PANTHER" id="PTHR48081">
    <property type="entry name" value="AB HYDROLASE SUPERFAMILY PROTEIN C4A8.06C"/>
    <property type="match status" value="1"/>
</dbReference>
<keyword evidence="4" id="KW-1185">Reference proteome</keyword>
<dbReference type="InterPro" id="IPR050300">
    <property type="entry name" value="GDXG_lipolytic_enzyme"/>
</dbReference>
<dbReference type="Pfam" id="PF00561">
    <property type="entry name" value="Abhydrolase_1"/>
    <property type="match status" value="1"/>
</dbReference>
<dbReference type="InterPro" id="IPR006311">
    <property type="entry name" value="TAT_signal"/>
</dbReference>
<feature type="domain" description="AB hydrolase-1" evidence="2">
    <location>
        <begin position="64"/>
        <end position="157"/>
    </location>
</feature>
<dbReference type="SUPFAM" id="SSF53474">
    <property type="entry name" value="alpha/beta-Hydrolases"/>
    <property type="match status" value="1"/>
</dbReference>
<dbReference type="PROSITE" id="PS51318">
    <property type="entry name" value="TAT"/>
    <property type="match status" value="1"/>
</dbReference>
<dbReference type="InterPro" id="IPR029058">
    <property type="entry name" value="AB_hydrolase_fold"/>
</dbReference>
<dbReference type="EMBL" id="BSUZ01000001">
    <property type="protein sequence ID" value="GMA87893.1"/>
    <property type="molecule type" value="Genomic_DNA"/>
</dbReference>